<protein>
    <submittedName>
        <fullName evidence="1">Aldose 1-epimerase</fullName>
    </submittedName>
</protein>
<keyword evidence="2" id="KW-1185">Reference proteome</keyword>
<dbReference type="GO" id="GO:0005975">
    <property type="term" value="P:carbohydrate metabolic process"/>
    <property type="evidence" value="ECO:0007669"/>
    <property type="project" value="InterPro"/>
</dbReference>
<dbReference type="GO" id="GO:0030246">
    <property type="term" value="F:carbohydrate binding"/>
    <property type="evidence" value="ECO:0007669"/>
    <property type="project" value="InterPro"/>
</dbReference>
<dbReference type="CDD" id="cd09021">
    <property type="entry name" value="Aldose_epim_Ec_YphB"/>
    <property type="match status" value="1"/>
</dbReference>
<dbReference type="Proteomes" id="UP000319897">
    <property type="component" value="Unassembled WGS sequence"/>
</dbReference>
<evidence type="ECO:0000313" key="1">
    <source>
        <dbReference type="EMBL" id="TPE62647.1"/>
    </source>
</evidence>
<proteinExistence type="predicted"/>
<dbReference type="InterPro" id="IPR014718">
    <property type="entry name" value="GH-type_carb-bd"/>
</dbReference>
<dbReference type="AlphaFoldDB" id="A0A501XRA9"/>
<dbReference type="SUPFAM" id="SSF74650">
    <property type="entry name" value="Galactose mutarotase-like"/>
    <property type="match status" value="1"/>
</dbReference>
<name>A0A501XRA9_9SPHN</name>
<dbReference type="InterPro" id="IPR011013">
    <property type="entry name" value="Gal_mutarotase_sf_dom"/>
</dbReference>
<dbReference type="Gene3D" id="2.70.98.10">
    <property type="match status" value="1"/>
</dbReference>
<dbReference type="EMBL" id="VFSU01000017">
    <property type="protein sequence ID" value="TPE62647.1"/>
    <property type="molecule type" value="Genomic_DNA"/>
</dbReference>
<dbReference type="InterPro" id="IPR008183">
    <property type="entry name" value="Aldose_1/G6P_1-epimerase"/>
</dbReference>
<gene>
    <name evidence="1" type="ORF">FJQ54_05520</name>
</gene>
<sequence length="288" mass="30887">MRPLAADGWELTLLPELGGSIGSLSHKGRDILRPTPPGATDPLQTACFPLLPYVNRIAQRSFNFGGRRWLLSANFGDHPHSLHGVGWHRAWEVTHATAASATLSLKHPGGNGWPWPFHAEQRFALLPDGLSASLSIRNLADEPVPAGLGFHPYFPRFPDSRLQANLSAAWTADATQLPLARVPADHFGNWAEGDSLTRPSLVDNAHEGWTGPARISGGGGLSTLLSATGADGLHLYIPPGEDFFCAEPVTHLPDAINREGMDLLAPGQTLSIEMRILQAAPGSSRLQP</sequence>
<accession>A0A501XRA9</accession>
<dbReference type="RefSeq" id="WP_140927419.1">
    <property type="nucleotide sequence ID" value="NZ_VFSU01000017.1"/>
</dbReference>
<dbReference type="Pfam" id="PF01263">
    <property type="entry name" value="Aldose_epim"/>
    <property type="match status" value="1"/>
</dbReference>
<organism evidence="1 2">
    <name type="scientific">Sandaracinobacter neustonicus</name>
    <dbReference type="NCBI Taxonomy" id="1715348"/>
    <lineage>
        <taxon>Bacteria</taxon>
        <taxon>Pseudomonadati</taxon>
        <taxon>Pseudomonadota</taxon>
        <taxon>Alphaproteobacteria</taxon>
        <taxon>Sphingomonadales</taxon>
        <taxon>Sphingosinicellaceae</taxon>
        <taxon>Sandaracinobacter</taxon>
    </lineage>
</organism>
<evidence type="ECO:0000313" key="2">
    <source>
        <dbReference type="Proteomes" id="UP000319897"/>
    </source>
</evidence>
<dbReference type="GO" id="GO:0016853">
    <property type="term" value="F:isomerase activity"/>
    <property type="evidence" value="ECO:0007669"/>
    <property type="project" value="InterPro"/>
</dbReference>
<dbReference type="OrthoDB" id="9796517at2"/>
<reference evidence="1 2" key="1">
    <citation type="submission" date="2019-06" db="EMBL/GenBank/DDBJ databases">
        <authorList>
            <person name="Lee I."/>
            <person name="Jang G.I."/>
            <person name="Hwang C.Y."/>
        </authorList>
    </citation>
    <scope>NUCLEOTIDE SEQUENCE [LARGE SCALE GENOMIC DNA]</scope>
    <source>
        <strain evidence="1 2">PAMC 28131</strain>
    </source>
</reference>
<comment type="caution">
    <text evidence="1">The sequence shown here is derived from an EMBL/GenBank/DDBJ whole genome shotgun (WGS) entry which is preliminary data.</text>
</comment>